<gene>
    <name evidence="2" type="ORF">QBC46DRAFT_342994</name>
</gene>
<comment type="caution">
    <text evidence="2">The sequence shown here is derived from an EMBL/GenBank/DDBJ whole genome shotgun (WGS) entry which is preliminary data.</text>
</comment>
<organism evidence="2 3">
    <name type="scientific">Diplogelasinospora grovesii</name>
    <dbReference type="NCBI Taxonomy" id="303347"/>
    <lineage>
        <taxon>Eukaryota</taxon>
        <taxon>Fungi</taxon>
        <taxon>Dikarya</taxon>
        <taxon>Ascomycota</taxon>
        <taxon>Pezizomycotina</taxon>
        <taxon>Sordariomycetes</taxon>
        <taxon>Sordariomycetidae</taxon>
        <taxon>Sordariales</taxon>
        <taxon>Diplogelasinosporaceae</taxon>
        <taxon>Diplogelasinospora</taxon>
    </lineage>
</organism>
<keyword evidence="3" id="KW-1185">Reference proteome</keyword>
<name>A0AAN6N739_9PEZI</name>
<protein>
    <submittedName>
        <fullName evidence="2">Uncharacterized protein</fullName>
    </submittedName>
</protein>
<feature type="region of interest" description="Disordered" evidence="1">
    <location>
        <begin position="145"/>
        <end position="236"/>
    </location>
</feature>
<evidence type="ECO:0000313" key="2">
    <source>
        <dbReference type="EMBL" id="KAK3938948.1"/>
    </source>
</evidence>
<sequence length="286" mass="31827">MGPQMIERLVGLGRHPGVCHTTAIPHIFPHIFATTPLPHILLPAPTYPAPTYPAPTYPAPTYHVPTYPPHSYPTPTYPATTYAAPPFAPPARDDNPFAAPPRALNPFAAPRFPPPGYAVNPNVENTPKPAANIREPAKFTLNTAYVREREYYNQPGRRKQPENRRKQPENRRKQSKSSSSSSEDSETDESRSRPGAGNHRPSAARADDSEWNDEDNDPSLSGVGGRETRAPQFAQPKHNRVNWDLFQKLADIKENDSEACVIDILIGEHILDYGDTHRFHMPKALA</sequence>
<dbReference type="AlphaFoldDB" id="A0AAN6N739"/>
<proteinExistence type="predicted"/>
<feature type="compositionally biased region" description="Basic and acidic residues" evidence="1">
    <location>
        <begin position="159"/>
        <end position="172"/>
    </location>
</feature>
<accession>A0AAN6N739</accession>
<evidence type="ECO:0000313" key="3">
    <source>
        <dbReference type="Proteomes" id="UP001303473"/>
    </source>
</evidence>
<dbReference type="Proteomes" id="UP001303473">
    <property type="component" value="Unassembled WGS sequence"/>
</dbReference>
<reference evidence="3" key="1">
    <citation type="journal article" date="2023" name="Mol. Phylogenet. Evol.">
        <title>Genome-scale phylogeny and comparative genomics of the fungal order Sordariales.</title>
        <authorList>
            <person name="Hensen N."/>
            <person name="Bonometti L."/>
            <person name="Westerberg I."/>
            <person name="Brannstrom I.O."/>
            <person name="Guillou S."/>
            <person name="Cros-Aarteil S."/>
            <person name="Calhoun S."/>
            <person name="Haridas S."/>
            <person name="Kuo A."/>
            <person name="Mondo S."/>
            <person name="Pangilinan J."/>
            <person name="Riley R."/>
            <person name="LaButti K."/>
            <person name="Andreopoulos B."/>
            <person name="Lipzen A."/>
            <person name="Chen C."/>
            <person name="Yan M."/>
            <person name="Daum C."/>
            <person name="Ng V."/>
            <person name="Clum A."/>
            <person name="Steindorff A."/>
            <person name="Ohm R.A."/>
            <person name="Martin F."/>
            <person name="Silar P."/>
            <person name="Natvig D.O."/>
            <person name="Lalanne C."/>
            <person name="Gautier V."/>
            <person name="Ament-Velasquez S.L."/>
            <person name="Kruys A."/>
            <person name="Hutchinson M.I."/>
            <person name="Powell A.J."/>
            <person name="Barry K."/>
            <person name="Miller A.N."/>
            <person name="Grigoriev I.V."/>
            <person name="Debuchy R."/>
            <person name="Gladieux P."/>
            <person name="Hiltunen Thoren M."/>
            <person name="Johannesson H."/>
        </authorList>
    </citation>
    <scope>NUCLEOTIDE SEQUENCE [LARGE SCALE GENOMIC DNA]</scope>
    <source>
        <strain evidence="3">CBS 340.73</strain>
    </source>
</reference>
<evidence type="ECO:0000256" key="1">
    <source>
        <dbReference type="SAM" id="MobiDB-lite"/>
    </source>
</evidence>
<dbReference type="EMBL" id="MU853819">
    <property type="protein sequence ID" value="KAK3938948.1"/>
    <property type="molecule type" value="Genomic_DNA"/>
</dbReference>